<evidence type="ECO:0000256" key="1">
    <source>
        <dbReference type="SAM" id="MobiDB-lite"/>
    </source>
</evidence>
<keyword evidence="3" id="KW-1185">Reference proteome</keyword>
<name>A0A2R6NIB7_9APHY</name>
<dbReference type="Proteomes" id="UP000186601">
    <property type="component" value="Unassembled WGS sequence"/>
</dbReference>
<evidence type="ECO:0000313" key="2">
    <source>
        <dbReference type="EMBL" id="PSR71712.1"/>
    </source>
</evidence>
<dbReference type="AlphaFoldDB" id="A0A2R6NIB7"/>
<dbReference type="OrthoDB" id="3191896at2759"/>
<evidence type="ECO:0000313" key="3">
    <source>
        <dbReference type="Proteomes" id="UP000186601"/>
    </source>
</evidence>
<feature type="region of interest" description="Disordered" evidence="1">
    <location>
        <begin position="28"/>
        <end position="62"/>
    </location>
</feature>
<gene>
    <name evidence="2" type="ORF">PHLCEN_2v12416</name>
</gene>
<comment type="caution">
    <text evidence="2">The sequence shown here is derived from an EMBL/GenBank/DDBJ whole genome shotgun (WGS) entry which is preliminary data.</text>
</comment>
<protein>
    <submittedName>
        <fullName evidence="2">Uncharacterized protein</fullName>
    </submittedName>
</protein>
<proteinExistence type="predicted"/>
<feature type="compositionally biased region" description="Basic and acidic residues" evidence="1">
    <location>
        <begin position="28"/>
        <end position="45"/>
    </location>
</feature>
<organism evidence="2 3">
    <name type="scientific">Hermanssonia centrifuga</name>
    <dbReference type="NCBI Taxonomy" id="98765"/>
    <lineage>
        <taxon>Eukaryota</taxon>
        <taxon>Fungi</taxon>
        <taxon>Dikarya</taxon>
        <taxon>Basidiomycota</taxon>
        <taxon>Agaricomycotina</taxon>
        <taxon>Agaricomycetes</taxon>
        <taxon>Polyporales</taxon>
        <taxon>Meruliaceae</taxon>
        <taxon>Hermanssonia</taxon>
    </lineage>
</organism>
<dbReference type="EMBL" id="MLYV02001247">
    <property type="protein sequence ID" value="PSR71712.1"/>
    <property type="molecule type" value="Genomic_DNA"/>
</dbReference>
<accession>A0A2R6NIB7</accession>
<feature type="compositionally biased region" description="Low complexity" evidence="1">
    <location>
        <begin position="46"/>
        <end position="62"/>
    </location>
</feature>
<dbReference type="STRING" id="98765.A0A2R6NIB7"/>
<sequence length="267" mass="28811">MTTVATMSSTITRSDMFEQLFRRLEDESAQRALEEEERERIEARASDSTPSPPAAAEALPAIVSPVQTIKERRRGSISVSRFGGITVDTNDSRTQSTRPSRSSSIVHTKPTFYQLDTRYQAHAGSADSFASNSGADPAADVEDEPEITQTTFAPRQSISKAIARRLSRARDVVPLPSPTATSTVVIGVAVEEATTEHYHSSDDDCHSAHGVSSAQVYSGTILSQRSSPGLNEKSSSSGWVSKARDITAKIRRRSLAAIHPGSISPPR</sequence>
<reference evidence="2 3" key="1">
    <citation type="submission" date="2018-02" db="EMBL/GenBank/DDBJ databases">
        <title>Genome sequence of the basidiomycete white-rot fungus Phlebia centrifuga.</title>
        <authorList>
            <person name="Granchi Z."/>
            <person name="Peng M."/>
            <person name="de Vries R.P."/>
            <person name="Hilden K."/>
            <person name="Makela M.R."/>
            <person name="Grigoriev I."/>
            <person name="Riley R."/>
        </authorList>
    </citation>
    <scope>NUCLEOTIDE SEQUENCE [LARGE SCALE GENOMIC DNA]</scope>
    <source>
        <strain evidence="2 3">FBCC195</strain>
    </source>
</reference>